<name>A0A173THK4_ANAHA</name>
<evidence type="ECO:0000313" key="2">
    <source>
        <dbReference type="Proteomes" id="UP000095553"/>
    </source>
</evidence>
<evidence type="ECO:0000313" key="1">
    <source>
        <dbReference type="EMBL" id="CUN01666.1"/>
    </source>
</evidence>
<gene>
    <name evidence="1" type="ORF">ERS852571_02000</name>
</gene>
<organism evidence="1 2">
    <name type="scientific">Anaerostipes hadrus</name>
    <dbReference type="NCBI Taxonomy" id="649756"/>
    <lineage>
        <taxon>Bacteria</taxon>
        <taxon>Bacillati</taxon>
        <taxon>Bacillota</taxon>
        <taxon>Clostridia</taxon>
        <taxon>Lachnospirales</taxon>
        <taxon>Lachnospiraceae</taxon>
        <taxon>Anaerostipes</taxon>
    </lineage>
</organism>
<sequence>MYFHRGVTCLVKKPWPTLVVRRCITLNTMTNKKFGVGRSIKVETKDLIKELRILEKSSKLGEQACICGEAANRLEELLQEIEISRRLEKSENHKENDDRKQLLSKNKKKMEVKKNVLKPLQSFLKSGRKIYITGFDYDEMSYVLDIDDKYLNDFVGDYTVFDLMILDANTYIAQLNFSYFILRTWKSKYHCKEVKYSLEEKGLL</sequence>
<reference evidence="1 2" key="1">
    <citation type="submission" date="2015-09" db="EMBL/GenBank/DDBJ databases">
        <authorList>
            <consortium name="Pathogen Informatics"/>
        </authorList>
    </citation>
    <scope>NUCLEOTIDE SEQUENCE [LARGE SCALE GENOMIC DNA]</scope>
    <source>
        <strain evidence="1 2">2789STDY5834959</strain>
    </source>
</reference>
<dbReference type="Proteomes" id="UP000095553">
    <property type="component" value="Unassembled WGS sequence"/>
</dbReference>
<dbReference type="AlphaFoldDB" id="A0A173THK4"/>
<proteinExistence type="predicted"/>
<protein>
    <submittedName>
        <fullName evidence="1">Uncharacterized protein</fullName>
    </submittedName>
</protein>
<accession>A0A173THK4</accession>
<dbReference type="EMBL" id="CYXY01000011">
    <property type="protein sequence ID" value="CUN01666.1"/>
    <property type="molecule type" value="Genomic_DNA"/>
</dbReference>